<evidence type="ECO:0000256" key="3">
    <source>
        <dbReference type="PROSITE-ProRule" id="PRU00169"/>
    </source>
</evidence>
<evidence type="ECO:0000259" key="4">
    <source>
        <dbReference type="PROSITE" id="PS50110"/>
    </source>
</evidence>
<dbReference type="Pfam" id="PF00072">
    <property type="entry name" value="Response_reg"/>
    <property type="match status" value="2"/>
</dbReference>
<dbReference type="PANTHER" id="PTHR45138">
    <property type="entry name" value="REGULATORY COMPONENTS OF SENSORY TRANSDUCTION SYSTEM"/>
    <property type="match status" value="1"/>
</dbReference>
<dbReference type="InterPro" id="IPR011006">
    <property type="entry name" value="CheY-like_superfamily"/>
</dbReference>
<dbReference type="InterPro" id="IPR050469">
    <property type="entry name" value="Diguanylate_Cyclase"/>
</dbReference>
<dbReference type="PROSITE" id="PS50887">
    <property type="entry name" value="GGDEF"/>
    <property type="match status" value="1"/>
</dbReference>
<feature type="domain" description="Response regulatory" evidence="4">
    <location>
        <begin position="4"/>
        <end position="120"/>
    </location>
</feature>
<dbReference type="PANTHER" id="PTHR45138:SF9">
    <property type="entry name" value="DIGUANYLATE CYCLASE DGCM-RELATED"/>
    <property type="match status" value="1"/>
</dbReference>
<keyword evidence="7" id="KW-1185">Reference proteome</keyword>
<sequence>MTARVLVVDDIPANTKLLEARLTAEYFEVLTAANGPDALAICQADKCDIVLLDVMMPGMDGFEVCRRLKADPRTVHIPVVMVTALDQPADRVKGLDAGADDFLTKPVNDIALITRVKSLVRLKMLTDEWRMRSVTGRDIGFEDTAAADDFAAKGKGRILLVDDRRSSYERMAASLAKSHDVTVETDPQEALFRAAEGDFELVMISLALANFDGLRLCSQLRSLERTRMVPVLLITEPEDNARLLRGLDLGVNDYLVRPIDKNEMMARTRTQIRRKRYTDHLRDNVQQTMELAVTDALTGLHNRRYLESHLATLVSQAVQRSKTLAVLMVDLDYFKAVNDTYGHDAGDDVLREFARRLRKNLRGIDLACRFGGEEFVVVMPETDLSLAVAVAERIRQKVAGEPFLVNGGARALDVTISVGLAMLDHYDDTPQTILKRADEALYAAKRDGRNRVVADAA</sequence>
<comment type="caution">
    <text evidence="3">Lacks conserved residue(s) required for the propagation of feature annotation.</text>
</comment>
<dbReference type="SUPFAM" id="SSF55073">
    <property type="entry name" value="Nucleotide cyclase"/>
    <property type="match status" value="1"/>
</dbReference>
<protein>
    <recommendedName>
        <fullName evidence="1">diguanylate cyclase</fullName>
        <ecNumber evidence="1">2.7.7.65</ecNumber>
    </recommendedName>
</protein>
<evidence type="ECO:0000313" key="7">
    <source>
        <dbReference type="Proteomes" id="UP000249299"/>
    </source>
</evidence>
<dbReference type="InterPro" id="IPR000160">
    <property type="entry name" value="GGDEF_dom"/>
</dbReference>
<dbReference type="NCBIfam" id="TIGR00254">
    <property type="entry name" value="GGDEF"/>
    <property type="match status" value="1"/>
</dbReference>
<comment type="catalytic activity">
    <reaction evidence="2">
        <text>2 GTP = 3',3'-c-di-GMP + 2 diphosphate</text>
        <dbReference type="Rhea" id="RHEA:24898"/>
        <dbReference type="ChEBI" id="CHEBI:33019"/>
        <dbReference type="ChEBI" id="CHEBI:37565"/>
        <dbReference type="ChEBI" id="CHEBI:58805"/>
        <dbReference type="EC" id="2.7.7.65"/>
    </reaction>
</comment>
<gene>
    <name evidence="6" type="ORF">CH339_22055</name>
</gene>
<feature type="domain" description="GGDEF" evidence="5">
    <location>
        <begin position="322"/>
        <end position="457"/>
    </location>
</feature>
<dbReference type="FunFam" id="3.40.50.2300:FF:000574">
    <property type="entry name" value="Response regulator PleD"/>
    <property type="match status" value="1"/>
</dbReference>
<feature type="domain" description="Response regulatory" evidence="4">
    <location>
        <begin position="157"/>
        <end position="272"/>
    </location>
</feature>
<dbReference type="Proteomes" id="UP000249299">
    <property type="component" value="Unassembled WGS sequence"/>
</dbReference>
<dbReference type="SMART" id="SM00448">
    <property type="entry name" value="REC"/>
    <property type="match status" value="2"/>
</dbReference>
<comment type="caution">
    <text evidence="6">The sequence shown here is derived from an EMBL/GenBank/DDBJ whole genome shotgun (WGS) entry which is preliminary data.</text>
</comment>
<organism evidence="6 7">
    <name type="scientific">Rhodobium orientis</name>
    <dbReference type="NCBI Taxonomy" id="34017"/>
    <lineage>
        <taxon>Bacteria</taxon>
        <taxon>Pseudomonadati</taxon>
        <taxon>Pseudomonadota</taxon>
        <taxon>Alphaproteobacteria</taxon>
        <taxon>Hyphomicrobiales</taxon>
        <taxon>Rhodobiaceae</taxon>
        <taxon>Rhodobium</taxon>
    </lineage>
</organism>
<dbReference type="CDD" id="cd17538">
    <property type="entry name" value="REC_D1_PleD-like"/>
    <property type="match status" value="1"/>
</dbReference>
<reference evidence="6 7" key="1">
    <citation type="submission" date="2017-07" db="EMBL/GenBank/DDBJ databases">
        <title>Draft Genome Sequences of Select Purple Nonsulfur Bacteria.</title>
        <authorList>
            <person name="Lasarre B."/>
            <person name="Mckinlay J.B."/>
        </authorList>
    </citation>
    <scope>NUCLEOTIDE SEQUENCE [LARGE SCALE GENOMIC DNA]</scope>
    <source>
        <strain evidence="6 7">DSM 11290</strain>
    </source>
</reference>
<dbReference type="SMART" id="SM00267">
    <property type="entry name" value="GGDEF"/>
    <property type="match status" value="1"/>
</dbReference>
<dbReference type="FunFam" id="3.30.70.270:FF:000001">
    <property type="entry name" value="Diguanylate cyclase domain protein"/>
    <property type="match status" value="1"/>
</dbReference>
<dbReference type="CDD" id="cd17539">
    <property type="entry name" value="psREC-like_D2_PleD"/>
    <property type="match status" value="1"/>
</dbReference>
<keyword evidence="3" id="KW-0597">Phosphoprotein</keyword>
<dbReference type="NCBIfam" id="NF007135">
    <property type="entry name" value="PRK09581.1"/>
    <property type="match status" value="1"/>
</dbReference>
<evidence type="ECO:0000313" key="6">
    <source>
        <dbReference type="EMBL" id="RAI24583.1"/>
    </source>
</evidence>
<evidence type="ECO:0000256" key="1">
    <source>
        <dbReference type="ARBA" id="ARBA00012528"/>
    </source>
</evidence>
<evidence type="ECO:0000259" key="5">
    <source>
        <dbReference type="PROSITE" id="PS50887"/>
    </source>
</evidence>
<dbReference type="AlphaFoldDB" id="A0A327JGZ4"/>
<dbReference type="OrthoDB" id="9812260at2"/>
<dbReference type="GO" id="GO:0000160">
    <property type="term" value="P:phosphorelay signal transduction system"/>
    <property type="evidence" value="ECO:0007669"/>
    <property type="project" value="InterPro"/>
</dbReference>
<accession>A0A327JGZ4</accession>
<dbReference type="Gene3D" id="3.30.70.270">
    <property type="match status" value="1"/>
</dbReference>
<feature type="modified residue" description="4-aspartylphosphate" evidence="3">
    <location>
        <position position="53"/>
    </location>
</feature>
<dbReference type="Pfam" id="PF00990">
    <property type="entry name" value="GGDEF"/>
    <property type="match status" value="1"/>
</dbReference>
<dbReference type="GO" id="GO:0052621">
    <property type="term" value="F:diguanylate cyclase activity"/>
    <property type="evidence" value="ECO:0007669"/>
    <property type="project" value="UniProtKB-EC"/>
</dbReference>
<dbReference type="CDD" id="cd01949">
    <property type="entry name" value="GGDEF"/>
    <property type="match status" value="1"/>
</dbReference>
<dbReference type="PROSITE" id="PS50110">
    <property type="entry name" value="RESPONSE_REGULATORY"/>
    <property type="match status" value="2"/>
</dbReference>
<dbReference type="EC" id="2.7.7.65" evidence="1"/>
<dbReference type="InterPro" id="IPR029787">
    <property type="entry name" value="Nucleotide_cyclase"/>
</dbReference>
<dbReference type="InterPro" id="IPR043128">
    <property type="entry name" value="Rev_trsase/Diguanyl_cyclase"/>
</dbReference>
<dbReference type="InterPro" id="IPR001789">
    <property type="entry name" value="Sig_transdc_resp-reg_receiver"/>
</dbReference>
<dbReference type="EMBL" id="NPEV01000075">
    <property type="protein sequence ID" value="RAI24583.1"/>
    <property type="molecule type" value="Genomic_DNA"/>
</dbReference>
<dbReference type="Gene3D" id="3.40.50.2300">
    <property type="match status" value="1"/>
</dbReference>
<name>A0A327JGZ4_9HYPH</name>
<proteinExistence type="predicted"/>
<evidence type="ECO:0000256" key="2">
    <source>
        <dbReference type="ARBA" id="ARBA00034247"/>
    </source>
</evidence>
<dbReference type="SUPFAM" id="SSF52172">
    <property type="entry name" value="CheY-like"/>
    <property type="match status" value="2"/>
</dbReference>
<dbReference type="RefSeq" id="WP_111436591.1">
    <property type="nucleotide sequence ID" value="NZ_JACIGG010000002.1"/>
</dbReference>